<gene>
    <name evidence="2" type="ORF">CHIRRI_LOCUS3006</name>
</gene>
<dbReference type="Proteomes" id="UP001153620">
    <property type="component" value="Chromosome 1"/>
</dbReference>
<reference evidence="2" key="2">
    <citation type="submission" date="2022-10" db="EMBL/GenBank/DDBJ databases">
        <authorList>
            <consortium name="ENA_rothamsted_submissions"/>
            <consortium name="culmorum"/>
            <person name="King R."/>
        </authorList>
    </citation>
    <scope>NUCLEOTIDE SEQUENCE</scope>
</reference>
<evidence type="ECO:0000256" key="1">
    <source>
        <dbReference type="SAM" id="MobiDB-lite"/>
    </source>
</evidence>
<evidence type="ECO:0000313" key="3">
    <source>
        <dbReference type="Proteomes" id="UP001153620"/>
    </source>
</evidence>
<evidence type="ECO:0000313" key="2">
    <source>
        <dbReference type="EMBL" id="CAG9800053.1"/>
    </source>
</evidence>
<dbReference type="EMBL" id="OU895877">
    <property type="protein sequence ID" value="CAG9800053.1"/>
    <property type="molecule type" value="Genomic_DNA"/>
</dbReference>
<reference evidence="2" key="1">
    <citation type="submission" date="2022-01" db="EMBL/GenBank/DDBJ databases">
        <authorList>
            <person name="King R."/>
        </authorList>
    </citation>
    <scope>NUCLEOTIDE SEQUENCE</scope>
</reference>
<feature type="compositionally biased region" description="Basic residues" evidence="1">
    <location>
        <begin position="1"/>
        <end position="11"/>
    </location>
</feature>
<proteinExistence type="predicted"/>
<name>A0A9N9RN64_9DIPT</name>
<protein>
    <submittedName>
        <fullName evidence="2">Uncharacterized protein</fullName>
    </submittedName>
</protein>
<sequence length="62" mass="7026">MGLKSKNKHSRINFDDPSTTRPGSLAKSAVLAALEEDERNKAGSKPGPLNMYYRCYNRIWLQ</sequence>
<feature type="region of interest" description="Disordered" evidence="1">
    <location>
        <begin position="1"/>
        <end position="26"/>
    </location>
</feature>
<accession>A0A9N9RN64</accession>
<dbReference type="AlphaFoldDB" id="A0A9N9RN64"/>
<keyword evidence="3" id="KW-1185">Reference proteome</keyword>
<organism evidence="2 3">
    <name type="scientific">Chironomus riparius</name>
    <dbReference type="NCBI Taxonomy" id="315576"/>
    <lineage>
        <taxon>Eukaryota</taxon>
        <taxon>Metazoa</taxon>
        <taxon>Ecdysozoa</taxon>
        <taxon>Arthropoda</taxon>
        <taxon>Hexapoda</taxon>
        <taxon>Insecta</taxon>
        <taxon>Pterygota</taxon>
        <taxon>Neoptera</taxon>
        <taxon>Endopterygota</taxon>
        <taxon>Diptera</taxon>
        <taxon>Nematocera</taxon>
        <taxon>Chironomoidea</taxon>
        <taxon>Chironomidae</taxon>
        <taxon>Chironominae</taxon>
        <taxon>Chironomus</taxon>
    </lineage>
</organism>